<dbReference type="EMBL" id="JACHDO010000001">
    <property type="protein sequence ID" value="MBB5491516.1"/>
    <property type="molecule type" value="Genomic_DNA"/>
</dbReference>
<organism evidence="2 3">
    <name type="scientific">Nocardiopsis metallicus</name>
    <dbReference type="NCBI Taxonomy" id="179819"/>
    <lineage>
        <taxon>Bacteria</taxon>
        <taxon>Bacillati</taxon>
        <taxon>Actinomycetota</taxon>
        <taxon>Actinomycetes</taxon>
        <taxon>Streptosporangiales</taxon>
        <taxon>Nocardiopsidaceae</taxon>
        <taxon>Nocardiopsis</taxon>
    </lineage>
</organism>
<evidence type="ECO:0000313" key="3">
    <source>
        <dbReference type="Proteomes" id="UP000579647"/>
    </source>
</evidence>
<evidence type="ECO:0000256" key="1">
    <source>
        <dbReference type="SAM" id="MobiDB-lite"/>
    </source>
</evidence>
<feature type="region of interest" description="Disordered" evidence="1">
    <location>
        <begin position="1"/>
        <end position="21"/>
    </location>
</feature>
<name>A0A840WIZ8_9ACTN</name>
<gene>
    <name evidence="2" type="ORF">HNR07_002653</name>
</gene>
<dbReference type="AlphaFoldDB" id="A0A840WIZ8"/>
<evidence type="ECO:0000313" key="2">
    <source>
        <dbReference type="EMBL" id="MBB5491516.1"/>
    </source>
</evidence>
<protein>
    <submittedName>
        <fullName evidence="2">Uncharacterized protein</fullName>
    </submittedName>
</protein>
<keyword evidence="3" id="KW-1185">Reference proteome</keyword>
<sequence>MCTRREEDGKPAFSDQEPAGDRFRAMMSTDQSLPGYEATIIQLVRHATPPLCASDCRPGPLRLAEDLCRIYTPQAEDDVHPPRRDVMVKWAGDFHAVRASEVV</sequence>
<dbReference type="RefSeq" id="WP_184365194.1">
    <property type="nucleotide sequence ID" value="NZ_BAAAKM010000064.1"/>
</dbReference>
<dbReference type="Proteomes" id="UP000579647">
    <property type="component" value="Unassembled WGS sequence"/>
</dbReference>
<reference evidence="2 3" key="1">
    <citation type="submission" date="2020-08" db="EMBL/GenBank/DDBJ databases">
        <title>Sequencing the genomes of 1000 actinobacteria strains.</title>
        <authorList>
            <person name="Klenk H.-P."/>
        </authorList>
    </citation>
    <scope>NUCLEOTIDE SEQUENCE [LARGE SCALE GENOMIC DNA]</scope>
    <source>
        <strain evidence="2 3">DSM 44598</strain>
    </source>
</reference>
<accession>A0A840WIZ8</accession>
<proteinExistence type="predicted"/>
<feature type="compositionally biased region" description="Basic and acidic residues" evidence="1">
    <location>
        <begin position="1"/>
        <end position="10"/>
    </location>
</feature>
<comment type="caution">
    <text evidence="2">The sequence shown here is derived from an EMBL/GenBank/DDBJ whole genome shotgun (WGS) entry which is preliminary data.</text>
</comment>